<evidence type="ECO:0000313" key="1">
    <source>
        <dbReference type="EMBL" id="MBX62092.1"/>
    </source>
</evidence>
<sequence>MLFVWELEPEKASDRRRLPGFRFLQCLCGDGQTRLDFESLGVLVWRRSWHFSGHPELQILGGIHGECHRGM</sequence>
<organism evidence="1">
    <name type="scientific">Rhizophora mucronata</name>
    <name type="common">Asiatic mangrove</name>
    <dbReference type="NCBI Taxonomy" id="61149"/>
    <lineage>
        <taxon>Eukaryota</taxon>
        <taxon>Viridiplantae</taxon>
        <taxon>Streptophyta</taxon>
        <taxon>Embryophyta</taxon>
        <taxon>Tracheophyta</taxon>
        <taxon>Spermatophyta</taxon>
        <taxon>Magnoliopsida</taxon>
        <taxon>eudicotyledons</taxon>
        <taxon>Gunneridae</taxon>
        <taxon>Pentapetalae</taxon>
        <taxon>rosids</taxon>
        <taxon>fabids</taxon>
        <taxon>Malpighiales</taxon>
        <taxon>Rhizophoraceae</taxon>
        <taxon>Rhizophora</taxon>
    </lineage>
</organism>
<dbReference type="AlphaFoldDB" id="A0A2P2Q516"/>
<dbReference type="EMBL" id="GGEC01081608">
    <property type="protein sequence ID" value="MBX62092.1"/>
    <property type="molecule type" value="Transcribed_RNA"/>
</dbReference>
<accession>A0A2P2Q516</accession>
<name>A0A2P2Q516_RHIMU</name>
<protein>
    <submittedName>
        <fullName evidence="1">Uncharacterized protein</fullName>
    </submittedName>
</protein>
<proteinExistence type="predicted"/>
<reference evidence="1" key="1">
    <citation type="submission" date="2018-02" db="EMBL/GenBank/DDBJ databases">
        <title>Rhizophora mucronata_Transcriptome.</title>
        <authorList>
            <person name="Meera S.P."/>
            <person name="Sreeshan A."/>
            <person name="Augustine A."/>
        </authorList>
    </citation>
    <scope>NUCLEOTIDE SEQUENCE</scope>
    <source>
        <tissue evidence="1">Leaf</tissue>
    </source>
</reference>